<name>A0A562JF23_9FIRM</name>
<dbReference type="Pfam" id="PF07833">
    <property type="entry name" value="Cu_amine_oxidN1"/>
    <property type="match status" value="1"/>
</dbReference>
<accession>A0A562JF23</accession>
<dbReference type="SUPFAM" id="SSF55383">
    <property type="entry name" value="Copper amine oxidase, domain N"/>
    <property type="match status" value="1"/>
</dbReference>
<dbReference type="EMBL" id="VLKH01000003">
    <property type="protein sequence ID" value="TWH81771.1"/>
    <property type="molecule type" value="Genomic_DNA"/>
</dbReference>
<dbReference type="Proteomes" id="UP000315343">
    <property type="component" value="Unassembled WGS sequence"/>
</dbReference>
<organism evidence="2 3">
    <name type="scientific">Sedimentibacter saalensis</name>
    <dbReference type="NCBI Taxonomy" id="130788"/>
    <lineage>
        <taxon>Bacteria</taxon>
        <taxon>Bacillati</taxon>
        <taxon>Bacillota</taxon>
        <taxon>Tissierellia</taxon>
        <taxon>Sedimentibacter</taxon>
    </lineage>
</organism>
<evidence type="ECO:0000259" key="1">
    <source>
        <dbReference type="Pfam" id="PF07833"/>
    </source>
</evidence>
<reference evidence="2 3" key="1">
    <citation type="submission" date="2019-07" db="EMBL/GenBank/DDBJ databases">
        <title>Genomic Encyclopedia of Type Strains, Phase I: the one thousand microbial genomes (KMG-I) project.</title>
        <authorList>
            <person name="Kyrpides N."/>
        </authorList>
    </citation>
    <scope>NUCLEOTIDE SEQUENCE [LARGE SCALE GENOMIC DNA]</scope>
    <source>
        <strain evidence="2 3">DSM 13558</strain>
    </source>
</reference>
<evidence type="ECO:0000313" key="2">
    <source>
        <dbReference type="EMBL" id="TWH81771.1"/>
    </source>
</evidence>
<sequence length="471" mass="53312">MFKRTISLMLSLVMLISVLTGCSTNELGYLSLSRELAALTQFSFENTTNIEVTEGVAGEDYNAAINLKGKANIEDLNSIYMNVDVTFSLNGVKSTDPINFIIADNNAYVSKNLVLQLITFDEMLNGEATESVEVINDFYNNGLKDVEYILLSDLDEMGSIEYETDYKEMQDDAIDYITTAFKGFDSKLITKINGGYSIELTSQGALEFVERLITYVSEHREHVFDETVKYVENLYNNTEFEGMTAEDKETLIAELEASRQDFYDFLDEAVMILETEELDSIEELVRGSKLKQAIVKTGSSYKENSSAEIVYEGISMGKLSAETLVTPENVEKISVTESVMTIEDAESLYEKTENKINPAQTMQLVWYADGEDLDVDITRESGKTDWNTQPYTIIENRVYLPLRYIGETFGEEVYWDNDARKAYVIRGNEKIDMTGVIVDSRTMVKVRDFEKLGYKITYTLDGDFSTAVIEK</sequence>
<dbReference type="RefSeq" id="WP_246145392.1">
    <property type="nucleotide sequence ID" value="NZ_DAMBUX010000020.1"/>
</dbReference>
<gene>
    <name evidence="2" type="ORF">LY60_01528</name>
</gene>
<dbReference type="InterPro" id="IPR036582">
    <property type="entry name" value="Mao_N_sf"/>
</dbReference>
<protein>
    <submittedName>
        <fullName evidence="2">Copper amine oxidase-like protein</fullName>
    </submittedName>
</protein>
<proteinExistence type="predicted"/>
<feature type="domain" description="Copper amine oxidase-like N-terminal" evidence="1">
    <location>
        <begin position="387"/>
        <end position="434"/>
    </location>
</feature>
<comment type="caution">
    <text evidence="2">The sequence shown here is derived from an EMBL/GenBank/DDBJ whole genome shotgun (WGS) entry which is preliminary data.</text>
</comment>
<dbReference type="PROSITE" id="PS51257">
    <property type="entry name" value="PROKAR_LIPOPROTEIN"/>
    <property type="match status" value="1"/>
</dbReference>
<evidence type="ECO:0000313" key="3">
    <source>
        <dbReference type="Proteomes" id="UP000315343"/>
    </source>
</evidence>
<dbReference type="AlphaFoldDB" id="A0A562JF23"/>
<dbReference type="InterPro" id="IPR012854">
    <property type="entry name" value="Cu_amine_oxidase-like_N"/>
</dbReference>
<keyword evidence="3" id="KW-1185">Reference proteome</keyword>